<dbReference type="AlphaFoldDB" id="A0A6A5VW08"/>
<sequence>MSVRSIATTYGSAGPLCQTFSVSKNARPSEAYLKIATLDLSTRSRSVCVNNAIEEQDSSQRERLMDCSSGLSEDMNDMSETHRPALFMTGVDGHFLRGPSEASMTNIVRPPGPTQSHQLCPINPALSKPPVVSCSSEYSSRESTMALLDNTFTRGTATPNRPLRGGRRVPGLDGVERFTRVECGG</sequence>
<proteinExistence type="predicted"/>
<dbReference type="EMBL" id="ML976659">
    <property type="protein sequence ID" value="KAF1979056.1"/>
    <property type="molecule type" value="Genomic_DNA"/>
</dbReference>
<accession>A0A6A5VW08</accession>
<protein>
    <submittedName>
        <fullName evidence="1">Uncharacterized protein</fullName>
    </submittedName>
</protein>
<name>A0A6A5VW08_9PLEO</name>
<evidence type="ECO:0000313" key="2">
    <source>
        <dbReference type="Proteomes" id="UP000800036"/>
    </source>
</evidence>
<dbReference type="Proteomes" id="UP000800036">
    <property type="component" value="Unassembled WGS sequence"/>
</dbReference>
<keyword evidence="2" id="KW-1185">Reference proteome</keyword>
<organism evidence="1 2">
    <name type="scientific">Bimuria novae-zelandiae CBS 107.79</name>
    <dbReference type="NCBI Taxonomy" id="1447943"/>
    <lineage>
        <taxon>Eukaryota</taxon>
        <taxon>Fungi</taxon>
        <taxon>Dikarya</taxon>
        <taxon>Ascomycota</taxon>
        <taxon>Pezizomycotina</taxon>
        <taxon>Dothideomycetes</taxon>
        <taxon>Pleosporomycetidae</taxon>
        <taxon>Pleosporales</taxon>
        <taxon>Massarineae</taxon>
        <taxon>Didymosphaeriaceae</taxon>
        <taxon>Bimuria</taxon>
    </lineage>
</organism>
<gene>
    <name evidence="1" type="ORF">BU23DRAFT_193792</name>
</gene>
<reference evidence="1" key="1">
    <citation type="journal article" date="2020" name="Stud. Mycol.">
        <title>101 Dothideomycetes genomes: a test case for predicting lifestyles and emergence of pathogens.</title>
        <authorList>
            <person name="Haridas S."/>
            <person name="Albert R."/>
            <person name="Binder M."/>
            <person name="Bloem J."/>
            <person name="Labutti K."/>
            <person name="Salamov A."/>
            <person name="Andreopoulos B."/>
            <person name="Baker S."/>
            <person name="Barry K."/>
            <person name="Bills G."/>
            <person name="Bluhm B."/>
            <person name="Cannon C."/>
            <person name="Castanera R."/>
            <person name="Culley D."/>
            <person name="Daum C."/>
            <person name="Ezra D."/>
            <person name="Gonzalez J."/>
            <person name="Henrissat B."/>
            <person name="Kuo A."/>
            <person name="Liang C."/>
            <person name="Lipzen A."/>
            <person name="Lutzoni F."/>
            <person name="Magnuson J."/>
            <person name="Mondo S."/>
            <person name="Nolan M."/>
            <person name="Ohm R."/>
            <person name="Pangilinan J."/>
            <person name="Park H.-J."/>
            <person name="Ramirez L."/>
            <person name="Alfaro M."/>
            <person name="Sun H."/>
            <person name="Tritt A."/>
            <person name="Yoshinaga Y."/>
            <person name="Zwiers L.-H."/>
            <person name="Turgeon B."/>
            <person name="Goodwin S."/>
            <person name="Spatafora J."/>
            <person name="Crous P."/>
            <person name="Grigoriev I."/>
        </authorList>
    </citation>
    <scope>NUCLEOTIDE SEQUENCE</scope>
    <source>
        <strain evidence="1">CBS 107.79</strain>
    </source>
</reference>
<evidence type="ECO:0000313" key="1">
    <source>
        <dbReference type="EMBL" id="KAF1979056.1"/>
    </source>
</evidence>